<name>A0A0B7MJC5_9CAUD</name>
<gene>
    <name evidence="6" type="ORF">BN201_0166</name>
</gene>
<sequence length="413" mass="45637">MTHIFTELLRESTSSVANQTARPQLLSLTRAVNNLIFSDLVAIQPTDQPVSALYGLRYLNHDGQMTFRTAATYGGAVGDRTEIEEFSKEKSYDEGALFKSGDVVYEVVTAGTVGEDAATPEAAIFKGVMTNKIRFYSDCASVEYFEDKNTEIASTSMQFDKWQVNVGSRKLKTSFTTELMQDLEASQINSENSVIDLLATVASEEINKDIIQKLITVSSRYKIKGITPDGVLSLVSVQDAPTQARELYRYACEMSNQMLRTSSFAGTYVLASSRVVGLLQSSGWMEETDNALSEGRLRCGLEVYADTTTPFDYMLVGCKHMIGDMESVGSLFYSPYTEADGAGAYKSVIDPNSFQHHVAIMNRYSLSVNPYTSKVDQEEHQVIKGDDWGKMAGRSEMSYILGIELPPLEIDNA</sequence>
<evidence type="ECO:0000256" key="1">
    <source>
        <dbReference type="ARBA" id="ARBA00004328"/>
    </source>
</evidence>
<keyword evidence="2 5" id="KW-0167">Capsid protein</keyword>
<dbReference type="Pfam" id="PF07068">
    <property type="entry name" value="Gp23"/>
    <property type="match status" value="1"/>
</dbReference>
<accession>A0A0B7MJC5</accession>
<keyword evidence="3 5" id="KW-0946">Virion</keyword>
<evidence type="ECO:0000256" key="5">
    <source>
        <dbReference type="HAMAP-Rule" id="MF_04113"/>
    </source>
</evidence>
<reference evidence="6 7" key="1">
    <citation type="submission" date="2012-08" db="EMBL/GenBank/DDBJ databases">
        <title>Selection and characterization of a candidate therapeutic bacteriophage that lyses the German Escherichia coli O104:H4 outbreak strain.</title>
        <authorList>
            <person name="Merabishvilli M."/>
            <person name="De Vos D."/>
            <person name="Verbeken G."/>
            <person name="Kropinski A."/>
            <person name="Vandenheuvel D."/>
            <person name="Lavigne R."/>
            <person name="Wattiau P."/>
            <person name="Mast J."/>
            <person name="Ragimbeau C."/>
            <person name="Mossong J."/>
            <person name="Scheres J."/>
            <person name="Chanishvili N."/>
            <person name="Vaneechoutte M."/>
            <person name="Pirnay J.P."/>
        </authorList>
    </citation>
    <scope>NUCLEOTIDE SEQUENCE [LARGE SCALE GENOMIC DNA]</scope>
</reference>
<dbReference type="Gene3D" id="3.30.2320.40">
    <property type="match status" value="1"/>
</dbReference>
<dbReference type="OrthoDB" id="2627at10239"/>
<evidence type="ECO:0000256" key="2">
    <source>
        <dbReference type="ARBA" id="ARBA00022561"/>
    </source>
</evidence>
<dbReference type="GeneID" id="23301204"/>
<feature type="chain" id="PRO_5023336918" description="Capsid vertex protein" evidence="5">
    <location>
        <begin position="1"/>
        <end position="413"/>
    </location>
</feature>
<dbReference type="HAMAP" id="MF_04113">
    <property type="entry name" value="CAPSID_P_T4"/>
    <property type="match status" value="1"/>
</dbReference>
<feature type="site" description="Cleavage" evidence="5">
    <location>
        <begin position="11"/>
        <end position="12"/>
    </location>
</feature>
<comment type="subcellular location">
    <molecule>Mature capsid vertex protein</molecule>
    <subcellularLocation>
        <location evidence="5">Virion</location>
    </subcellularLocation>
    <text evidence="5">Part of the icosahedric capsid shell of the mature virion.</text>
</comment>
<dbReference type="InterPro" id="IPR038999">
    <property type="entry name" value="CAPSP"/>
</dbReference>
<dbReference type="GO" id="GO:0019028">
    <property type="term" value="C:viral capsid"/>
    <property type="evidence" value="ECO:0007669"/>
    <property type="project" value="UniProtKB-UniRule"/>
</dbReference>
<evidence type="ECO:0000313" key="6">
    <source>
        <dbReference type="EMBL" id="CEO90769.1"/>
    </source>
</evidence>
<comment type="subcellular location">
    <molecule>Capsid vertex protein</molecule>
    <subcellularLocation>
        <location evidence="5">Virion</location>
    </subcellularLocation>
    <text evidence="5">Part of the icosahedric capsid shell of the immature virion.</text>
</comment>
<dbReference type="Proteomes" id="UP000203896">
    <property type="component" value="Segment"/>
</dbReference>
<comment type="subcellular location">
    <subcellularLocation>
        <location evidence="1">Virion</location>
    </subcellularLocation>
</comment>
<comment type="function">
    <text evidence="5">Capsid protein that self-associates to form pentons, building the capsid in association with hexamers of the major capsid protein and one dodecamer of the portal protein.</text>
</comment>
<dbReference type="InterPro" id="IPR010762">
    <property type="entry name" value="Gp23/Gp24_T4-like"/>
</dbReference>
<comment type="subunit">
    <text evidence="5">Homopentamer. Interacts with the portal protein. Interacts with the major capsid protein that forms hexamers.</text>
</comment>
<comment type="PTM">
    <text evidence="5">Proteolytic cleavage at the N-terminus by the prohead core protein protease gives rise to the mature capsid vertex protein.</text>
</comment>
<evidence type="ECO:0000256" key="3">
    <source>
        <dbReference type="ARBA" id="ARBA00022844"/>
    </source>
</evidence>
<dbReference type="KEGG" id="vg:23301204"/>
<evidence type="ECO:0000313" key="7">
    <source>
        <dbReference type="Proteomes" id="UP000203896"/>
    </source>
</evidence>
<comment type="similarity">
    <text evidence="5">Belongs to the Tevenvirinae capsid vertex protein family.</text>
</comment>
<organism evidence="6 7">
    <name type="scientific">Enterobacteria phage GEC-3S</name>
    <dbReference type="NCBI Taxonomy" id="1222338"/>
    <lineage>
        <taxon>Viruses</taxon>
        <taxon>Duplodnaviria</taxon>
        <taxon>Heunggongvirae</taxon>
        <taxon>Uroviricota</taxon>
        <taxon>Caudoviricetes</taxon>
        <taxon>Pantevenvirales</taxon>
        <taxon>Straboviridae</taxon>
        <taxon>Krischvirus</taxon>
        <taxon>Krischvirus gec3s</taxon>
    </lineage>
</organism>
<dbReference type="EMBL" id="HE978309">
    <property type="protein sequence ID" value="CEO90769.1"/>
    <property type="molecule type" value="Genomic_DNA"/>
</dbReference>
<dbReference type="RefSeq" id="YP_009118849.1">
    <property type="nucleotide sequence ID" value="NC_025425.1"/>
</dbReference>
<keyword evidence="4 5" id="KW-0426">Late protein</keyword>
<protein>
    <recommendedName>
        <fullName evidence="5">Capsid vertex protein</fullName>
    </recommendedName>
    <alternativeName>
        <fullName evidence="5">gp24</fullName>
    </alternativeName>
    <component>
        <recommendedName>
            <fullName evidence="5">Mature capsid vertex protein</fullName>
        </recommendedName>
        <alternativeName>
            <fullName evidence="5">gp24*</fullName>
        </alternativeName>
    </component>
</protein>
<proteinExistence type="inferred from homology"/>
<feature type="chain" id="PRO_5023336917" description="Mature capsid vertex protein" evidence="5">
    <location>
        <begin position="12"/>
        <end position="413"/>
    </location>
</feature>
<dbReference type="Gene3D" id="2.10.10.40">
    <property type="match status" value="1"/>
</dbReference>
<keyword evidence="7" id="KW-1185">Reference proteome</keyword>
<evidence type="ECO:0000256" key="4">
    <source>
        <dbReference type="ARBA" id="ARBA00022921"/>
    </source>
</evidence>